<keyword evidence="7" id="KW-1015">Disulfide bond</keyword>
<dbReference type="PRINTS" id="PR00294">
    <property type="entry name" value="SSBTLNINHBTR"/>
</dbReference>
<comment type="subunit">
    <text evidence="3">Homodimer.</text>
</comment>
<evidence type="ECO:0000256" key="5">
    <source>
        <dbReference type="ARBA" id="ARBA00022690"/>
    </source>
</evidence>
<evidence type="ECO:0000256" key="3">
    <source>
        <dbReference type="ARBA" id="ARBA00011738"/>
    </source>
</evidence>
<dbReference type="PROSITE" id="PS00999">
    <property type="entry name" value="SSI"/>
    <property type="match status" value="1"/>
</dbReference>
<comment type="caution">
    <text evidence="10">The sequence shown here is derived from an EMBL/GenBank/DDBJ whole genome shotgun (WGS) entry which is preliminary data.</text>
</comment>
<accession>A0A0C2JNP4</accession>
<evidence type="ECO:0000313" key="10">
    <source>
        <dbReference type="EMBL" id="KII00551.1"/>
    </source>
</evidence>
<dbReference type="Gene3D" id="3.30.350.10">
    <property type="entry name" value="Subtilisin inhibitor-like"/>
    <property type="match status" value="1"/>
</dbReference>
<proteinExistence type="inferred from homology"/>
<evidence type="ECO:0000256" key="4">
    <source>
        <dbReference type="ARBA" id="ARBA00022525"/>
    </source>
</evidence>
<feature type="domain" description="Subtilisin inhibitor" evidence="9">
    <location>
        <begin position="7"/>
        <end position="91"/>
    </location>
</feature>
<dbReference type="Pfam" id="PF00720">
    <property type="entry name" value="SSI"/>
    <property type="match status" value="1"/>
</dbReference>
<dbReference type="InterPro" id="IPR023549">
    <property type="entry name" value="Subtilisin_inhibitor"/>
</dbReference>
<evidence type="ECO:0000256" key="2">
    <source>
        <dbReference type="ARBA" id="ARBA00010472"/>
    </source>
</evidence>
<organism evidence="10 11">
    <name type="scientific">Streptomonospora alba</name>
    <dbReference type="NCBI Taxonomy" id="183763"/>
    <lineage>
        <taxon>Bacteria</taxon>
        <taxon>Bacillati</taxon>
        <taxon>Actinomycetota</taxon>
        <taxon>Actinomycetes</taxon>
        <taxon>Streptosporangiales</taxon>
        <taxon>Nocardiopsidaceae</taxon>
        <taxon>Streptomonospora</taxon>
    </lineage>
</organism>
<sequence>MPDAVMRLSVTVPDERGVDSTTLHCRPAGGSHPRADEACAALENSGGEFRTLGEQRSQQTTMCTMQYAPVRLRASGMWHGTPVSYNETFSNACVAHSETGGVFDFEPR</sequence>
<dbReference type="GO" id="GO:0005576">
    <property type="term" value="C:extracellular region"/>
    <property type="evidence" value="ECO:0007669"/>
    <property type="project" value="UniProtKB-SubCell"/>
</dbReference>
<keyword evidence="5 8" id="KW-0646">Protease inhibitor</keyword>
<evidence type="ECO:0000259" key="9">
    <source>
        <dbReference type="Pfam" id="PF00720"/>
    </source>
</evidence>
<evidence type="ECO:0000256" key="7">
    <source>
        <dbReference type="ARBA" id="ARBA00023157"/>
    </source>
</evidence>
<dbReference type="Proteomes" id="UP000031675">
    <property type="component" value="Unassembled WGS sequence"/>
</dbReference>
<dbReference type="InterPro" id="IPR036819">
    <property type="entry name" value="Subtilisin_inhibitor-like_sf"/>
</dbReference>
<evidence type="ECO:0000256" key="6">
    <source>
        <dbReference type="ARBA" id="ARBA00022900"/>
    </source>
</evidence>
<evidence type="ECO:0000256" key="1">
    <source>
        <dbReference type="ARBA" id="ARBA00004613"/>
    </source>
</evidence>
<evidence type="ECO:0000256" key="8">
    <source>
        <dbReference type="RuleBase" id="RU003471"/>
    </source>
</evidence>
<keyword evidence="6 8" id="KW-0722">Serine protease inhibitor</keyword>
<keyword evidence="4" id="KW-0964">Secreted</keyword>
<comment type="subcellular location">
    <subcellularLocation>
        <location evidence="1">Secreted</location>
    </subcellularLocation>
</comment>
<dbReference type="InterPro" id="IPR000691">
    <property type="entry name" value="Prot_inh_I16_SSI"/>
</dbReference>
<reference evidence="11" key="1">
    <citation type="journal article" date="2015" name="Chem. Biol.">
        <title>Structure, bioactivity, and resistance mechanism of streptomonomicin, an unusual lasso Peptide from an understudied halophilic actinomycete.</title>
        <authorList>
            <person name="Metelev M."/>
            <person name="Tietz J.I."/>
            <person name="Melby J.O."/>
            <person name="Blair P.M."/>
            <person name="Zhu L."/>
            <person name="Livnat I."/>
            <person name="Severinov K."/>
            <person name="Mitchell D.A."/>
        </authorList>
    </citation>
    <scope>NUCLEOTIDE SEQUENCE [LARGE SCALE GENOMIC DNA]</scope>
    <source>
        <strain evidence="11">YIM 90003</strain>
    </source>
</reference>
<dbReference type="GO" id="GO:0004867">
    <property type="term" value="F:serine-type endopeptidase inhibitor activity"/>
    <property type="evidence" value="ECO:0007669"/>
    <property type="project" value="UniProtKB-KW"/>
</dbReference>
<gene>
    <name evidence="10" type="ORF">LP52_00700</name>
</gene>
<dbReference type="EMBL" id="JROO01000002">
    <property type="protein sequence ID" value="KII00551.1"/>
    <property type="molecule type" value="Genomic_DNA"/>
</dbReference>
<dbReference type="InterPro" id="IPR020054">
    <property type="entry name" value="Prot_inh_SSI_I16_CS"/>
</dbReference>
<dbReference type="SUPFAM" id="SSF55399">
    <property type="entry name" value="Subtilisin inhibitor"/>
    <property type="match status" value="1"/>
</dbReference>
<comment type="similarity">
    <text evidence="2 8">Belongs to the protease inhibitor I16 (SSI) family.</text>
</comment>
<evidence type="ECO:0000313" key="11">
    <source>
        <dbReference type="Proteomes" id="UP000031675"/>
    </source>
</evidence>
<dbReference type="AlphaFoldDB" id="A0A0C2JNP4"/>
<protein>
    <recommendedName>
        <fullName evidence="9">Subtilisin inhibitor domain-containing protein</fullName>
    </recommendedName>
</protein>
<keyword evidence="11" id="KW-1185">Reference proteome</keyword>
<dbReference type="STRING" id="183763.LP52_00700"/>
<name>A0A0C2JNP4_9ACTN</name>